<dbReference type="AlphaFoldDB" id="A0A0F9CWU9"/>
<evidence type="ECO:0000313" key="1">
    <source>
        <dbReference type="EMBL" id="KKL10141.1"/>
    </source>
</evidence>
<protein>
    <recommendedName>
        <fullName evidence="2">Toprim domain-containing protein</fullName>
    </recommendedName>
</protein>
<evidence type="ECO:0008006" key="2">
    <source>
        <dbReference type="Google" id="ProtNLM"/>
    </source>
</evidence>
<dbReference type="EMBL" id="LAZR01042186">
    <property type="protein sequence ID" value="KKL10141.1"/>
    <property type="molecule type" value="Genomic_DNA"/>
</dbReference>
<name>A0A0F9CWU9_9ZZZZ</name>
<comment type="caution">
    <text evidence="1">The sequence shown here is derived from an EMBL/GenBank/DDBJ whole genome shotgun (WGS) entry which is preliminary data.</text>
</comment>
<feature type="non-terminal residue" evidence="1">
    <location>
        <position position="143"/>
    </location>
</feature>
<sequence length="143" mass="16486">MISSGLFPISKKGYPYFAFFNCCAVVPFYRDDKIVYLQGITRSELRDNKTPKVFNLTGIQKEELYIPKRLDQKPIHLCEGVITSLFFISQHLDSIAILSASKQLEKIIAELMPYKNREFILCPDVDAKAIGLEMFEKLKPELY</sequence>
<organism evidence="1">
    <name type="scientific">marine sediment metagenome</name>
    <dbReference type="NCBI Taxonomy" id="412755"/>
    <lineage>
        <taxon>unclassified sequences</taxon>
        <taxon>metagenomes</taxon>
        <taxon>ecological metagenomes</taxon>
    </lineage>
</organism>
<gene>
    <name evidence="1" type="ORF">LCGC14_2558820</name>
</gene>
<proteinExistence type="predicted"/>
<accession>A0A0F9CWU9</accession>
<reference evidence="1" key="1">
    <citation type="journal article" date="2015" name="Nature">
        <title>Complex archaea that bridge the gap between prokaryotes and eukaryotes.</title>
        <authorList>
            <person name="Spang A."/>
            <person name="Saw J.H."/>
            <person name="Jorgensen S.L."/>
            <person name="Zaremba-Niedzwiedzka K."/>
            <person name="Martijn J."/>
            <person name="Lind A.E."/>
            <person name="van Eijk R."/>
            <person name="Schleper C."/>
            <person name="Guy L."/>
            <person name="Ettema T.J."/>
        </authorList>
    </citation>
    <scope>NUCLEOTIDE SEQUENCE</scope>
</reference>